<evidence type="ECO:0000256" key="6">
    <source>
        <dbReference type="ARBA" id="ARBA00022801"/>
    </source>
</evidence>
<evidence type="ECO:0000259" key="9">
    <source>
        <dbReference type="PROSITE" id="PS51029"/>
    </source>
</evidence>
<dbReference type="Pfam" id="PF13359">
    <property type="entry name" value="DDE_Tnp_4"/>
    <property type="match status" value="1"/>
</dbReference>
<proteinExistence type="inferred from homology"/>
<evidence type="ECO:0000313" key="11">
    <source>
        <dbReference type="Proteomes" id="UP001175271"/>
    </source>
</evidence>
<evidence type="ECO:0000256" key="7">
    <source>
        <dbReference type="ARBA" id="ARBA00023242"/>
    </source>
</evidence>
<evidence type="ECO:0000256" key="5">
    <source>
        <dbReference type="ARBA" id="ARBA00022723"/>
    </source>
</evidence>
<comment type="caution">
    <text evidence="10">The sequence shown here is derived from an EMBL/GenBank/DDBJ whole genome shotgun (WGS) entry which is preliminary data.</text>
</comment>
<keyword evidence="4" id="KW-0540">Nuclease</keyword>
<evidence type="ECO:0000256" key="8">
    <source>
        <dbReference type="SAM" id="MobiDB-lite"/>
    </source>
</evidence>
<comment type="subcellular location">
    <subcellularLocation>
        <location evidence="2">Nucleus</location>
    </subcellularLocation>
</comment>
<dbReference type="Proteomes" id="UP001175271">
    <property type="component" value="Unassembled WGS sequence"/>
</dbReference>
<dbReference type="GO" id="GO:0016787">
    <property type="term" value="F:hydrolase activity"/>
    <property type="evidence" value="ECO:0007669"/>
    <property type="project" value="UniProtKB-KW"/>
</dbReference>
<dbReference type="InterPro" id="IPR006578">
    <property type="entry name" value="MADF-dom"/>
</dbReference>
<dbReference type="GO" id="GO:0046872">
    <property type="term" value="F:metal ion binding"/>
    <property type="evidence" value="ECO:0007669"/>
    <property type="project" value="UniProtKB-KW"/>
</dbReference>
<dbReference type="EMBL" id="JAUCMV010000002">
    <property type="protein sequence ID" value="KAK0414620.1"/>
    <property type="molecule type" value="Genomic_DNA"/>
</dbReference>
<gene>
    <name evidence="10" type="ORF">QR680_011531</name>
</gene>
<dbReference type="InterPro" id="IPR027806">
    <property type="entry name" value="HARBI1_dom"/>
</dbReference>
<feature type="compositionally biased region" description="Basic and acidic residues" evidence="8">
    <location>
        <begin position="691"/>
        <end position="705"/>
    </location>
</feature>
<keyword evidence="6" id="KW-0378">Hydrolase</keyword>
<dbReference type="AlphaFoldDB" id="A0AA39LZ42"/>
<reference evidence="10" key="1">
    <citation type="submission" date="2023-06" db="EMBL/GenBank/DDBJ databases">
        <title>Genomic analysis of the entomopathogenic nematode Steinernema hermaphroditum.</title>
        <authorList>
            <person name="Schwarz E.M."/>
            <person name="Heppert J.K."/>
            <person name="Baniya A."/>
            <person name="Schwartz H.T."/>
            <person name="Tan C.-H."/>
            <person name="Antoshechkin I."/>
            <person name="Sternberg P.W."/>
            <person name="Goodrich-Blair H."/>
            <person name="Dillman A.R."/>
        </authorList>
    </citation>
    <scope>NUCLEOTIDE SEQUENCE</scope>
    <source>
        <strain evidence="10">PS9179</strain>
        <tissue evidence="10">Whole animal</tissue>
    </source>
</reference>
<feature type="region of interest" description="Disordered" evidence="8">
    <location>
        <begin position="650"/>
        <end position="731"/>
    </location>
</feature>
<organism evidence="10 11">
    <name type="scientific">Steinernema hermaphroditum</name>
    <dbReference type="NCBI Taxonomy" id="289476"/>
    <lineage>
        <taxon>Eukaryota</taxon>
        <taxon>Metazoa</taxon>
        <taxon>Ecdysozoa</taxon>
        <taxon>Nematoda</taxon>
        <taxon>Chromadorea</taxon>
        <taxon>Rhabditida</taxon>
        <taxon>Tylenchina</taxon>
        <taxon>Panagrolaimomorpha</taxon>
        <taxon>Strongyloidoidea</taxon>
        <taxon>Steinernematidae</taxon>
        <taxon>Steinernema</taxon>
    </lineage>
</organism>
<feature type="compositionally biased region" description="Basic and acidic residues" evidence="8">
    <location>
        <begin position="721"/>
        <end position="731"/>
    </location>
</feature>
<feature type="domain" description="MADF" evidence="9">
    <location>
        <begin position="4"/>
        <end position="96"/>
    </location>
</feature>
<sequence length="769" mass="89157">MEARLIELIQENALLYDKRDPFYNCDKQREKTWIEIAEKLSKEFPEEKHAVKDVKTRWSSLRTVYSRKKKPSTGSCSQQANWVFFDSMRFLDSYTDDRKTVNSMNAPDGFEDDDGYECKKEMCASPTDIWIDAEESPPPPVQKRKRKKNEVDPTSQAIMNLVEASNKQLDDLQHCRNYHFAMEMAQILDALPENVQMEKKKRISYILYEMVLICREAHALVVRRNALLLLMMRQRRALRKLKDIHKRRNQFGQYAKLFNELRSDEKSFKEYTRMKPRTFYKLLHLVEPFLEPKKKKTTGIVAEHMLVVTLRYLATGNSFHSLHFAFRMGVSTVSKVVKKTCDALHKALKNNIGLPKSPNGWLELSEAFEREWNFPHVLGAIDGKHIRIQKPSRSGSLFFNYKHFFSTVLLGICDADYRFLYYDIGNYGHHHDSHVLESSSFGRSLQEGSFQFPEDSYLTGTEVLLPYFFLGDAGFPLQERLQKPFTGTTSKIQATFNYRLSRARRVIEDAFGILATRWRILLKDIETSTPLADSIVRACLHLHNFLSDEEPFARRRHNENGVDPERFVQARMQSAPVHPARSQNSTTYAKNNFLLAALFWSACDGSNSVIVIIVVLTRASPPYDSYKSEALLKTRKLERRTKWLDDGYDNRCARSHEVGSEDEVTASSSQTIALPEEEDRRRRRHNSAWRSPEDQRVSLEKRRPAQDVIISQIPTGDDATDGDKPLERTEEGPTAQLVQALLMAQLRALDLFVLMKRGEEKRRWTRGTQ</sequence>
<dbReference type="PROSITE" id="PS51029">
    <property type="entry name" value="MADF"/>
    <property type="match status" value="1"/>
</dbReference>
<dbReference type="GO" id="GO:0005634">
    <property type="term" value="C:nucleus"/>
    <property type="evidence" value="ECO:0007669"/>
    <property type="project" value="UniProtKB-SubCell"/>
</dbReference>
<dbReference type="Pfam" id="PF10545">
    <property type="entry name" value="MADF_DNA_bdg"/>
    <property type="match status" value="1"/>
</dbReference>
<keyword evidence="11" id="KW-1185">Reference proteome</keyword>
<evidence type="ECO:0000256" key="2">
    <source>
        <dbReference type="ARBA" id="ARBA00004123"/>
    </source>
</evidence>
<dbReference type="PANTHER" id="PTHR22930">
    <property type="match status" value="1"/>
</dbReference>
<comment type="cofactor">
    <cofactor evidence="1">
        <name>a divalent metal cation</name>
        <dbReference type="ChEBI" id="CHEBI:60240"/>
    </cofactor>
</comment>
<protein>
    <recommendedName>
        <fullName evidence="9">MADF domain-containing protein</fullName>
    </recommendedName>
</protein>
<dbReference type="PANTHER" id="PTHR22930:SF269">
    <property type="entry name" value="NUCLEASE HARBI1-LIKE PROTEIN"/>
    <property type="match status" value="1"/>
</dbReference>
<dbReference type="SMART" id="SM00595">
    <property type="entry name" value="MADF"/>
    <property type="match status" value="1"/>
</dbReference>
<evidence type="ECO:0000313" key="10">
    <source>
        <dbReference type="EMBL" id="KAK0414620.1"/>
    </source>
</evidence>
<keyword evidence="7" id="KW-0539">Nucleus</keyword>
<evidence type="ECO:0000256" key="3">
    <source>
        <dbReference type="ARBA" id="ARBA00006958"/>
    </source>
</evidence>
<feature type="compositionally biased region" description="Basic and acidic residues" evidence="8">
    <location>
        <begin position="650"/>
        <end position="659"/>
    </location>
</feature>
<name>A0AA39LZ42_9BILA</name>
<accession>A0AA39LZ42</accession>
<dbReference type="GO" id="GO:0004518">
    <property type="term" value="F:nuclease activity"/>
    <property type="evidence" value="ECO:0007669"/>
    <property type="project" value="UniProtKB-KW"/>
</dbReference>
<comment type="similarity">
    <text evidence="3">Belongs to the HARBI1 family.</text>
</comment>
<dbReference type="InterPro" id="IPR045249">
    <property type="entry name" value="HARBI1-like"/>
</dbReference>
<evidence type="ECO:0000256" key="1">
    <source>
        <dbReference type="ARBA" id="ARBA00001968"/>
    </source>
</evidence>
<keyword evidence="5" id="KW-0479">Metal-binding</keyword>
<evidence type="ECO:0000256" key="4">
    <source>
        <dbReference type="ARBA" id="ARBA00022722"/>
    </source>
</evidence>
<feature type="region of interest" description="Disordered" evidence="8">
    <location>
        <begin position="130"/>
        <end position="152"/>
    </location>
</feature>